<evidence type="ECO:0000313" key="2">
    <source>
        <dbReference type="Proteomes" id="UP000663879"/>
    </source>
</evidence>
<accession>A0A814GMQ1</accession>
<dbReference type="Proteomes" id="UP000663879">
    <property type="component" value="Unassembled WGS sequence"/>
</dbReference>
<reference evidence="1" key="1">
    <citation type="submission" date="2021-02" db="EMBL/GenBank/DDBJ databases">
        <authorList>
            <person name="Nowell W R."/>
        </authorList>
    </citation>
    <scope>NUCLEOTIDE SEQUENCE</scope>
    <source>
        <strain evidence="1">Ploen Becks lab</strain>
    </source>
</reference>
<evidence type="ECO:0000313" key="1">
    <source>
        <dbReference type="EMBL" id="CAF0998351.1"/>
    </source>
</evidence>
<comment type="caution">
    <text evidence="1">The sequence shown here is derived from an EMBL/GenBank/DDBJ whole genome shotgun (WGS) entry which is preliminary data.</text>
</comment>
<protein>
    <submittedName>
        <fullName evidence="1">Uncharacterized protein</fullName>
    </submittedName>
</protein>
<proteinExistence type="predicted"/>
<dbReference type="AlphaFoldDB" id="A0A814GMQ1"/>
<sequence length="72" mass="8481">MENLITQFENLGLNLIRSSRKKKDGSKSFLLVDDLNFEYKLSYKSKTDKITWRCNSTEFALELLLQMAMQDQ</sequence>
<name>A0A814GMQ1_9BILA</name>
<gene>
    <name evidence="1" type="ORF">OXX778_LOCUS16272</name>
</gene>
<keyword evidence="2" id="KW-1185">Reference proteome</keyword>
<organism evidence="1 2">
    <name type="scientific">Brachionus calyciflorus</name>
    <dbReference type="NCBI Taxonomy" id="104777"/>
    <lineage>
        <taxon>Eukaryota</taxon>
        <taxon>Metazoa</taxon>
        <taxon>Spiralia</taxon>
        <taxon>Gnathifera</taxon>
        <taxon>Rotifera</taxon>
        <taxon>Eurotatoria</taxon>
        <taxon>Monogononta</taxon>
        <taxon>Pseudotrocha</taxon>
        <taxon>Ploima</taxon>
        <taxon>Brachionidae</taxon>
        <taxon>Brachionus</taxon>
    </lineage>
</organism>
<dbReference type="EMBL" id="CAJNOC010003801">
    <property type="protein sequence ID" value="CAF0998351.1"/>
    <property type="molecule type" value="Genomic_DNA"/>
</dbReference>